<dbReference type="InterPro" id="IPR008969">
    <property type="entry name" value="CarboxyPept-like_regulatory"/>
</dbReference>
<accession>A0ABV6HES8</accession>
<evidence type="ECO:0000259" key="9">
    <source>
        <dbReference type="Pfam" id="PF07715"/>
    </source>
</evidence>
<proteinExistence type="inferred from homology"/>
<dbReference type="InterPro" id="IPR037066">
    <property type="entry name" value="Plug_dom_sf"/>
</dbReference>
<keyword evidence="8" id="KW-0732">Signal</keyword>
<evidence type="ECO:0000313" key="11">
    <source>
        <dbReference type="Proteomes" id="UP001589774"/>
    </source>
</evidence>
<dbReference type="RefSeq" id="WP_289554251.1">
    <property type="nucleotide sequence ID" value="NZ_JBHLWO010000001.1"/>
</dbReference>
<name>A0ABV6HES8_9SPHI</name>
<evidence type="ECO:0000256" key="8">
    <source>
        <dbReference type="SAM" id="SignalP"/>
    </source>
</evidence>
<comment type="caution">
    <text evidence="10">The sequence shown here is derived from an EMBL/GenBank/DDBJ whole genome shotgun (WGS) entry which is preliminary data.</text>
</comment>
<organism evidence="10 11">
    <name type="scientific">Olivibacter oleidegradans</name>
    <dbReference type="NCBI Taxonomy" id="760123"/>
    <lineage>
        <taxon>Bacteria</taxon>
        <taxon>Pseudomonadati</taxon>
        <taxon>Bacteroidota</taxon>
        <taxon>Sphingobacteriia</taxon>
        <taxon>Sphingobacteriales</taxon>
        <taxon>Sphingobacteriaceae</taxon>
        <taxon>Olivibacter</taxon>
    </lineage>
</organism>
<keyword evidence="6 7" id="KW-0998">Cell outer membrane</keyword>
<comment type="subcellular location">
    <subcellularLocation>
        <location evidence="1 7">Cell outer membrane</location>
        <topology evidence="1 7">Multi-pass membrane protein</topology>
    </subcellularLocation>
</comment>
<dbReference type="SUPFAM" id="SSF56935">
    <property type="entry name" value="Porins"/>
    <property type="match status" value="1"/>
</dbReference>
<keyword evidence="3 7" id="KW-1134">Transmembrane beta strand</keyword>
<dbReference type="InterPro" id="IPR039426">
    <property type="entry name" value="TonB-dep_rcpt-like"/>
</dbReference>
<gene>
    <name evidence="10" type="ORF">ACFFI0_02725</name>
</gene>
<evidence type="ECO:0000256" key="1">
    <source>
        <dbReference type="ARBA" id="ARBA00004571"/>
    </source>
</evidence>
<sequence>MKQKLLSFFLLCILLIGAAYAQDRRIRGKVTNEVGEPLPGVSVIVAGTTTGTQTDSDGNYAITVPPTDAKLIFSYIGYASQNLEVGQRSIINVTLSGQDNSLDEVVVVAYGTAKKEAITGSVATMNSADISKRTVTNITNAIAGMAPGVNVNSGNGQPGTGSNIRIRGFGSISASNAPLYVVDGAVFDGDIGDINPNDIENISLLKDASATALYGSRGGNGVIIITTKKGTVQGTQLNVNLNQGFSSRGTPEYDRVDAYEYYPLMWQALRNSLVYPTSGTGKTPEEAALQASNTIQSQLIYNPFNVPNDQIVGTDGKLNPNASLLYNDFDWYKPLERTGKRTDANMSVTGKSEKSDYYVSLGYLNDKGYILQSDYRRFNVRLSANSTIKSWLKTGFNLAGSTSDGNLASDASTDNANSYINAFMFSRFIGPIYPVRAFDGEGNPIMNELTGEQWYDYGFHPGSINRPQGAYPGRHVIYETQLNEKLNRRNLISGRGYVEIKFLKDFTFRPSISVDIRENHNTTFWNNLVGDGASYNGYSYKLSSTTRSYTFNQIVSYDKVVGKHSINALAGHENYDYDYRSLTATKTGITIEGNSEFPNFVTPYGAGGYRDTYRIESYLSKVAYNYDSRYFFDASLRRDGSSRFAKDSRWGTFFSLGGSWSISKEAFMSNESWIDDLRLKVSYGQVGNDATLNADGDPTYYNYQSLYELGWNNGGQPGVILATQGNPALKWESSNTLNTGVSFSFFNSRIFGELEFYRRGSSNLIFSVPLALSNPIRSVYRNIGSMYNTGIDLQLGGDIIRSKNFTWNMVTNWSTIKNKITKMPAETPVVTSGNKRREVGRDLYNFWLRQYAGVDPADGAALYVPAEGTTTNLRTVNGVEYTTNYNNAKFDYSGSAIPDLIGSINNTFRYKSFALSFLINYQIGGKFYDSNYAGLMGITYGAALHEDIKNSWTTPGQITDIPRIDINSTTQFNAASNRWLIDASYISFRNVNLSYTLPSELTKKFDVSALRVFVTGENLGLISKRKGMNPTESFDGSNNTTYLPSRIFSVGVNVSL</sequence>
<feature type="chain" id="PRO_5047341491" evidence="8">
    <location>
        <begin position="22"/>
        <end position="1056"/>
    </location>
</feature>
<dbReference type="Gene3D" id="2.40.170.20">
    <property type="entry name" value="TonB-dependent receptor, beta-barrel domain"/>
    <property type="match status" value="1"/>
</dbReference>
<dbReference type="Pfam" id="PF13715">
    <property type="entry name" value="CarbopepD_reg_2"/>
    <property type="match status" value="1"/>
</dbReference>
<dbReference type="InterPro" id="IPR012910">
    <property type="entry name" value="Plug_dom"/>
</dbReference>
<evidence type="ECO:0000256" key="2">
    <source>
        <dbReference type="ARBA" id="ARBA00022448"/>
    </source>
</evidence>
<feature type="domain" description="TonB-dependent receptor plug" evidence="9">
    <location>
        <begin position="115"/>
        <end position="222"/>
    </location>
</feature>
<dbReference type="InterPro" id="IPR036942">
    <property type="entry name" value="Beta-barrel_TonB_sf"/>
</dbReference>
<evidence type="ECO:0000256" key="5">
    <source>
        <dbReference type="ARBA" id="ARBA00023136"/>
    </source>
</evidence>
<feature type="signal peptide" evidence="8">
    <location>
        <begin position="1"/>
        <end position="21"/>
    </location>
</feature>
<dbReference type="EMBL" id="JBHLWO010000001">
    <property type="protein sequence ID" value="MFC0317201.1"/>
    <property type="molecule type" value="Genomic_DNA"/>
</dbReference>
<evidence type="ECO:0000256" key="7">
    <source>
        <dbReference type="PROSITE-ProRule" id="PRU01360"/>
    </source>
</evidence>
<dbReference type="Gene3D" id="2.170.130.10">
    <property type="entry name" value="TonB-dependent receptor, plug domain"/>
    <property type="match status" value="1"/>
</dbReference>
<dbReference type="Pfam" id="PF07715">
    <property type="entry name" value="Plug"/>
    <property type="match status" value="1"/>
</dbReference>
<dbReference type="InterPro" id="IPR023996">
    <property type="entry name" value="TonB-dep_OMP_SusC/RagA"/>
</dbReference>
<dbReference type="NCBIfam" id="TIGR04057">
    <property type="entry name" value="SusC_RagA_signa"/>
    <property type="match status" value="1"/>
</dbReference>
<dbReference type="InterPro" id="IPR023997">
    <property type="entry name" value="TonB-dep_OMP_SusC/RagA_CS"/>
</dbReference>
<evidence type="ECO:0000313" key="10">
    <source>
        <dbReference type="EMBL" id="MFC0317201.1"/>
    </source>
</evidence>
<dbReference type="Gene3D" id="2.60.40.1120">
    <property type="entry name" value="Carboxypeptidase-like, regulatory domain"/>
    <property type="match status" value="1"/>
</dbReference>
<keyword evidence="11" id="KW-1185">Reference proteome</keyword>
<dbReference type="NCBIfam" id="TIGR04056">
    <property type="entry name" value="OMP_RagA_SusC"/>
    <property type="match status" value="1"/>
</dbReference>
<keyword evidence="5 7" id="KW-0472">Membrane</keyword>
<keyword evidence="2 7" id="KW-0813">Transport</keyword>
<reference evidence="10 11" key="1">
    <citation type="submission" date="2024-09" db="EMBL/GenBank/DDBJ databases">
        <authorList>
            <person name="Sun Q."/>
            <person name="Mori K."/>
        </authorList>
    </citation>
    <scope>NUCLEOTIDE SEQUENCE [LARGE SCALE GENOMIC DNA]</scope>
    <source>
        <strain evidence="10 11">CCM 7765</strain>
    </source>
</reference>
<evidence type="ECO:0000256" key="4">
    <source>
        <dbReference type="ARBA" id="ARBA00022692"/>
    </source>
</evidence>
<comment type="similarity">
    <text evidence="7">Belongs to the TonB-dependent receptor family.</text>
</comment>
<dbReference type="PROSITE" id="PS52016">
    <property type="entry name" value="TONB_DEPENDENT_REC_3"/>
    <property type="match status" value="1"/>
</dbReference>
<evidence type="ECO:0000256" key="3">
    <source>
        <dbReference type="ARBA" id="ARBA00022452"/>
    </source>
</evidence>
<protein>
    <submittedName>
        <fullName evidence="10">SusC/RagA family TonB-linked outer membrane protein</fullName>
    </submittedName>
</protein>
<evidence type="ECO:0000256" key="6">
    <source>
        <dbReference type="ARBA" id="ARBA00023237"/>
    </source>
</evidence>
<dbReference type="SUPFAM" id="SSF49464">
    <property type="entry name" value="Carboxypeptidase regulatory domain-like"/>
    <property type="match status" value="1"/>
</dbReference>
<dbReference type="Proteomes" id="UP001589774">
    <property type="component" value="Unassembled WGS sequence"/>
</dbReference>
<keyword evidence="4 7" id="KW-0812">Transmembrane</keyword>